<organism evidence="1 2">
    <name type="scientific">Providencia rettgeri</name>
    <dbReference type="NCBI Taxonomy" id="587"/>
    <lineage>
        <taxon>Bacteria</taxon>
        <taxon>Pseudomonadati</taxon>
        <taxon>Pseudomonadota</taxon>
        <taxon>Gammaproteobacteria</taxon>
        <taxon>Enterobacterales</taxon>
        <taxon>Morganellaceae</taxon>
        <taxon>Providencia</taxon>
    </lineage>
</organism>
<gene>
    <name evidence="1" type="ORF">KOF27_16240</name>
</gene>
<sequence length="300" mass="34725">MTKINKNVPYSTENLPTIDSKTSNQNSFIHFTSRINNVLESFWHLFKSSVKNKKRGLNIENNIAFIEKYFSISNKYKKEIIHDEISTSIILRKKIERFKPNKDDCCTSTHLGHFHECEGFTFDRDLSDKFNKDFNRMNVYLHTPYRQENSVKIKDARVLSAKFGLKNAQLISQIAHQGFLANPAFFLHQINKNEHYNIGRKAIQKSKDDNSTEDMRTTFIIKETKNGDCIIAASKNFEYINTSDDFGSALPGLSISIERKTYLTKSNEGILKLKNHSGISKLINDNKDELKITIKKTWEN</sequence>
<dbReference type="EMBL" id="CP076405">
    <property type="protein sequence ID" value="QWQ20129.2"/>
    <property type="molecule type" value="Genomic_DNA"/>
</dbReference>
<dbReference type="Proteomes" id="UP000682358">
    <property type="component" value="Chromosome"/>
</dbReference>
<proteinExistence type="predicted"/>
<evidence type="ECO:0000313" key="2">
    <source>
        <dbReference type="Proteomes" id="UP000682358"/>
    </source>
</evidence>
<protein>
    <submittedName>
        <fullName evidence="1">Uncharacterized protein</fullName>
    </submittedName>
</protein>
<reference evidence="1" key="1">
    <citation type="submission" date="2021-06" db="EMBL/GenBank/DDBJ databases">
        <title>Emergence of genetically related NDM-1-producing Providencia rettgeri strains in Argentina.</title>
        <authorList>
            <person name="Pasteran F."/>
            <person name="Meo A."/>
            <person name="Gomez S."/>
            <person name="Derdoy L."/>
            <person name="Albronoz E."/>
            <person name="Faccone D."/>
            <person name="Guerriero L."/>
            <person name="Archuby D."/>
            <person name="Tarzia A."/>
            <person name="Lopez M."/>
            <person name="Corso A."/>
        </authorList>
    </citation>
    <scope>NUCLEOTIDE SEQUENCE</scope>
    <source>
        <strain evidence="1">PreM15628</strain>
    </source>
</reference>
<evidence type="ECO:0000313" key="1">
    <source>
        <dbReference type="EMBL" id="QWQ20129.2"/>
    </source>
</evidence>
<name>A0AAJ4THY5_PRORE</name>
<dbReference type="AlphaFoldDB" id="A0AAJ4THY5"/>
<accession>A0AAJ4THY5</accession>